<proteinExistence type="predicted"/>
<feature type="compositionally biased region" description="Polar residues" evidence="1">
    <location>
        <begin position="84"/>
        <end position="96"/>
    </location>
</feature>
<feature type="region of interest" description="Disordered" evidence="1">
    <location>
        <begin position="70"/>
        <end position="107"/>
    </location>
</feature>
<sequence>MLFTSSHAARGLRCVALHWGCTLSRRLHIYAAGVMFPPRPSKISTSPIHQEFCKVEDKLKQVWDEIFESKEGKPATDRKDYASESATTSGASNGRSTPPRGLTSATE</sequence>
<comment type="caution">
    <text evidence="2">The sequence shown here is derived from an EMBL/GenBank/DDBJ whole genome shotgun (WGS) entry which is preliminary data.</text>
</comment>
<organism evidence="2 3">
    <name type="scientific">Bionectria ochroleuca</name>
    <name type="common">Gliocladium roseum</name>
    <dbReference type="NCBI Taxonomy" id="29856"/>
    <lineage>
        <taxon>Eukaryota</taxon>
        <taxon>Fungi</taxon>
        <taxon>Dikarya</taxon>
        <taxon>Ascomycota</taxon>
        <taxon>Pezizomycotina</taxon>
        <taxon>Sordariomycetes</taxon>
        <taxon>Hypocreomycetidae</taxon>
        <taxon>Hypocreales</taxon>
        <taxon>Bionectriaceae</taxon>
        <taxon>Clonostachys</taxon>
    </lineage>
</organism>
<dbReference type="AlphaFoldDB" id="A0A8H7TQL9"/>
<evidence type="ECO:0000256" key="1">
    <source>
        <dbReference type="SAM" id="MobiDB-lite"/>
    </source>
</evidence>
<gene>
    <name evidence="2" type="ORF">IM811_012151</name>
</gene>
<protein>
    <submittedName>
        <fullName evidence="2">Uncharacterized protein</fullName>
    </submittedName>
</protein>
<dbReference type="EMBL" id="JADCTT010000004">
    <property type="protein sequence ID" value="KAF9753393.1"/>
    <property type="molecule type" value="Genomic_DNA"/>
</dbReference>
<evidence type="ECO:0000313" key="2">
    <source>
        <dbReference type="EMBL" id="KAF9753393.1"/>
    </source>
</evidence>
<evidence type="ECO:0000313" key="3">
    <source>
        <dbReference type="Proteomes" id="UP000616885"/>
    </source>
</evidence>
<dbReference type="Proteomes" id="UP000616885">
    <property type="component" value="Unassembled WGS sequence"/>
</dbReference>
<reference evidence="2" key="1">
    <citation type="submission" date="2020-10" db="EMBL/GenBank/DDBJ databases">
        <title>High-Quality Genome Resource of Clonostachys rosea strain S41 by Oxford Nanopore Long-Read Sequencing.</title>
        <authorList>
            <person name="Wang H."/>
        </authorList>
    </citation>
    <scope>NUCLEOTIDE SEQUENCE</scope>
    <source>
        <strain evidence="2">S41</strain>
    </source>
</reference>
<name>A0A8H7TQL9_BIOOC</name>
<feature type="compositionally biased region" description="Basic and acidic residues" evidence="1">
    <location>
        <begin position="70"/>
        <end position="82"/>
    </location>
</feature>
<accession>A0A8H7TQL9</accession>